<evidence type="ECO:0000313" key="2">
    <source>
        <dbReference type="EMBL" id="GAA3571006.1"/>
    </source>
</evidence>
<reference evidence="3" key="1">
    <citation type="journal article" date="2019" name="Int. J. Syst. Evol. Microbiol.">
        <title>The Global Catalogue of Microorganisms (GCM) 10K type strain sequencing project: providing services to taxonomists for standard genome sequencing and annotation.</title>
        <authorList>
            <consortium name="The Broad Institute Genomics Platform"/>
            <consortium name="The Broad Institute Genome Sequencing Center for Infectious Disease"/>
            <person name="Wu L."/>
            <person name="Ma J."/>
        </authorList>
    </citation>
    <scope>NUCLEOTIDE SEQUENCE [LARGE SCALE GENOMIC DNA]</scope>
    <source>
        <strain evidence="3">JCM 16898</strain>
    </source>
</reference>
<gene>
    <name evidence="2" type="ORF">GCM10022222_63880</name>
</gene>
<dbReference type="EMBL" id="BAAAZN010000016">
    <property type="protein sequence ID" value="GAA3571006.1"/>
    <property type="molecule type" value="Genomic_DNA"/>
</dbReference>
<comment type="similarity">
    <text evidence="1">Belongs to the WXG100 family.</text>
</comment>
<dbReference type="SUPFAM" id="SSF140453">
    <property type="entry name" value="EsxAB dimer-like"/>
    <property type="match status" value="1"/>
</dbReference>
<keyword evidence="3" id="KW-1185">Reference proteome</keyword>
<dbReference type="Pfam" id="PF06013">
    <property type="entry name" value="WXG100"/>
    <property type="match status" value="1"/>
</dbReference>
<protein>
    <recommendedName>
        <fullName evidence="1">ESAT-6-like protein</fullName>
    </recommendedName>
</protein>
<evidence type="ECO:0000256" key="1">
    <source>
        <dbReference type="RuleBase" id="RU362001"/>
    </source>
</evidence>
<accession>A0ABP6XQI2</accession>
<dbReference type="NCBIfam" id="TIGR03930">
    <property type="entry name" value="WXG100_ESAT6"/>
    <property type="match status" value="1"/>
</dbReference>
<dbReference type="Proteomes" id="UP001500689">
    <property type="component" value="Unassembled WGS sequence"/>
</dbReference>
<comment type="caution">
    <text evidence="2">The sequence shown here is derived from an EMBL/GenBank/DDBJ whole genome shotgun (WGS) entry which is preliminary data.</text>
</comment>
<evidence type="ECO:0000313" key="3">
    <source>
        <dbReference type="Proteomes" id="UP001500689"/>
    </source>
</evidence>
<name>A0ABP6XQI2_9PSEU</name>
<dbReference type="Gene3D" id="1.10.287.1060">
    <property type="entry name" value="ESAT-6-like"/>
    <property type="match status" value="1"/>
</dbReference>
<dbReference type="InterPro" id="IPR036689">
    <property type="entry name" value="ESAT-6-like_sf"/>
</dbReference>
<proteinExistence type="inferred from homology"/>
<organism evidence="2 3">
    <name type="scientific">Amycolatopsis ultiminotia</name>
    <dbReference type="NCBI Taxonomy" id="543629"/>
    <lineage>
        <taxon>Bacteria</taxon>
        <taxon>Bacillati</taxon>
        <taxon>Actinomycetota</taxon>
        <taxon>Actinomycetes</taxon>
        <taxon>Pseudonocardiales</taxon>
        <taxon>Pseudonocardiaceae</taxon>
        <taxon>Amycolatopsis</taxon>
    </lineage>
</organism>
<dbReference type="RefSeq" id="WP_344866532.1">
    <property type="nucleotide sequence ID" value="NZ_BAAAZN010000016.1"/>
</dbReference>
<sequence>MDQLTVDFAVLRNLADSIARHIDATTEHLDGVEELVRDLGRSWHGEAHDRFHDAIDEWSRSGRELRDQLHWVREVVLNTHDNHARAVHANISIWRAS</sequence>
<dbReference type="InterPro" id="IPR010310">
    <property type="entry name" value="T7SS_ESAT-6-like"/>
</dbReference>